<dbReference type="GO" id="GO:0042910">
    <property type="term" value="F:xenobiotic transmembrane transporter activity"/>
    <property type="evidence" value="ECO:0007669"/>
    <property type="project" value="InterPro"/>
</dbReference>
<dbReference type="Proteomes" id="UP001058682">
    <property type="component" value="Chromosome"/>
</dbReference>
<keyword evidence="7" id="KW-0406">Ion transport</keyword>
<keyword evidence="5 10" id="KW-0812">Transmembrane</keyword>
<sequence length="467" mass="51820">MENLSDSKCFCDETGLKLKPQTISKNLWRLAYPTMISVGLQNFYDIVDMVWVGQISKTALSGVTLFSSIYMLFTILNEVAGASSVSMIAQNYGRGDMEKTQRIAEQTISFKVVLAVMSGLLLAVFLKPILWFFLPDQEVLNSALEYGWIRIFFIPVMFSSYSVNTIFRCTGDAKTPLQIMIISTIINLVLDPVLMFDIIPGTNIPGLGMGVFGAALATVTARTISFLYGFLILLSGRRRIKISFRGLFRLDKKIDLDLLLIGLPSGINSLVRTFAQVTIMKFVTVYGADAVALAGVGGKLSQFAFMPMFGFNMGGATLVGQSLGRDNVYEAKLTSKITTLMSASIVGVLALIVMGIPEVFLRFFFPDDPEMLAQGSLMLRIFYPSFIILSAGLGFSSVFSGSGHTRPMLYSSLGSRWCVQIPFLFLIVNILHLPLFMVWTSYILSEIAEFTVIFYHYRKGVWCNKRV</sequence>
<evidence type="ECO:0000256" key="8">
    <source>
        <dbReference type="ARBA" id="ARBA00023136"/>
    </source>
</evidence>
<protein>
    <recommendedName>
        <fullName evidence="9">Multidrug-efflux transporter</fullName>
    </recommendedName>
</protein>
<proteinExistence type="predicted"/>
<dbReference type="InterPro" id="IPR002528">
    <property type="entry name" value="MATE_fam"/>
</dbReference>
<dbReference type="GO" id="GO:0015297">
    <property type="term" value="F:antiporter activity"/>
    <property type="evidence" value="ECO:0007669"/>
    <property type="project" value="UniProtKB-KW"/>
</dbReference>
<gene>
    <name evidence="12" type="ORF">E4N74_11810</name>
    <name evidence="11" type="ORF">E4N76_12840</name>
</gene>
<dbReference type="PANTHER" id="PTHR43298">
    <property type="entry name" value="MULTIDRUG RESISTANCE PROTEIN NORM-RELATED"/>
    <property type="match status" value="1"/>
</dbReference>
<dbReference type="GO" id="GO:0006811">
    <property type="term" value="P:monoatomic ion transport"/>
    <property type="evidence" value="ECO:0007669"/>
    <property type="project" value="UniProtKB-KW"/>
</dbReference>
<evidence type="ECO:0000313" key="12">
    <source>
        <dbReference type="EMBL" id="UTY34607.1"/>
    </source>
</evidence>
<dbReference type="RefSeq" id="WP_255805363.1">
    <property type="nucleotide sequence ID" value="NZ_CP038802.1"/>
</dbReference>
<evidence type="ECO:0000313" key="11">
    <source>
        <dbReference type="EMBL" id="UTY29748.1"/>
    </source>
</evidence>
<accession>A0AAE9SKU2</accession>
<evidence type="ECO:0000256" key="4">
    <source>
        <dbReference type="ARBA" id="ARBA00022475"/>
    </source>
</evidence>
<evidence type="ECO:0000313" key="13">
    <source>
        <dbReference type="Proteomes" id="UP001058682"/>
    </source>
</evidence>
<feature type="transmembrane region" description="Helical" evidence="10">
    <location>
        <begin position="343"/>
        <end position="365"/>
    </location>
</feature>
<keyword evidence="6 10" id="KW-1133">Transmembrane helix</keyword>
<dbReference type="Proteomes" id="UP001059401">
    <property type="component" value="Chromosome"/>
</dbReference>
<feature type="transmembrane region" description="Helical" evidence="10">
    <location>
        <begin position="64"/>
        <end position="89"/>
    </location>
</feature>
<dbReference type="EMBL" id="CP038802">
    <property type="protein sequence ID" value="UTY29748.1"/>
    <property type="molecule type" value="Genomic_DNA"/>
</dbReference>
<evidence type="ECO:0000313" key="14">
    <source>
        <dbReference type="Proteomes" id="UP001059401"/>
    </source>
</evidence>
<keyword evidence="14" id="KW-1185">Reference proteome</keyword>
<dbReference type="PANTHER" id="PTHR43298:SF2">
    <property type="entry name" value="FMN_FAD EXPORTER YEEO-RELATED"/>
    <property type="match status" value="1"/>
</dbReference>
<dbReference type="Pfam" id="PF01554">
    <property type="entry name" value="MatE"/>
    <property type="match status" value="2"/>
</dbReference>
<keyword evidence="3" id="KW-0050">Antiport</keyword>
<feature type="transmembrane region" description="Helical" evidence="10">
    <location>
        <begin position="146"/>
        <end position="167"/>
    </location>
</feature>
<dbReference type="InterPro" id="IPR050222">
    <property type="entry name" value="MATE_MdtK"/>
</dbReference>
<evidence type="ECO:0000256" key="7">
    <source>
        <dbReference type="ARBA" id="ARBA00023065"/>
    </source>
</evidence>
<evidence type="ECO:0000256" key="5">
    <source>
        <dbReference type="ARBA" id="ARBA00022692"/>
    </source>
</evidence>
<feature type="transmembrane region" description="Helical" evidence="10">
    <location>
        <begin position="179"/>
        <end position="199"/>
    </location>
</feature>
<evidence type="ECO:0000256" key="9">
    <source>
        <dbReference type="ARBA" id="ARBA00031636"/>
    </source>
</evidence>
<evidence type="ECO:0000256" key="3">
    <source>
        <dbReference type="ARBA" id="ARBA00022449"/>
    </source>
</evidence>
<evidence type="ECO:0000256" key="6">
    <source>
        <dbReference type="ARBA" id="ARBA00022989"/>
    </source>
</evidence>
<dbReference type="InterPro" id="IPR048279">
    <property type="entry name" value="MdtK-like"/>
</dbReference>
<evidence type="ECO:0000256" key="1">
    <source>
        <dbReference type="ARBA" id="ARBA00004651"/>
    </source>
</evidence>
<evidence type="ECO:0000256" key="10">
    <source>
        <dbReference type="SAM" id="Phobius"/>
    </source>
</evidence>
<name>A0AAE9SKU2_9SPIR</name>
<feature type="transmembrane region" description="Helical" evidence="10">
    <location>
        <begin position="110"/>
        <end position="134"/>
    </location>
</feature>
<dbReference type="CDD" id="cd13137">
    <property type="entry name" value="MATE_NorM_like"/>
    <property type="match status" value="1"/>
</dbReference>
<keyword evidence="4" id="KW-1003">Cell membrane</keyword>
<feature type="transmembrane region" description="Helical" evidence="10">
    <location>
        <begin position="419"/>
        <end position="439"/>
    </location>
</feature>
<comment type="subcellular location">
    <subcellularLocation>
        <location evidence="1">Cell membrane</location>
        <topology evidence="1">Multi-pass membrane protein</topology>
    </subcellularLocation>
</comment>
<dbReference type="AlphaFoldDB" id="A0AAE9SKU2"/>
<reference evidence="12" key="1">
    <citation type="submission" date="2019-04" db="EMBL/GenBank/DDBJ databases">
        <title>Whole genome sequencing of oral phylogroup 2 treponemes.</title>
        <authorList>
            <person name="Chan Y."/>
            <person name="Zeng H.H."/>
            <person name="Yu X.L."/>
            <person name="Leung W.K."/>
            <person name="Watt R.M."/>
        </authorList>
    </citation>
    <scope>NUCLEOTIDE SEQUENCE</scope>
    <source>
        <strain evidence="12">OMZ 835</strain>
        <strain evidence="11">OMZ 847</strain>
    </source>
</reference>
<evidence type="ECO:0000256" key="2">
    <source>
        <dbReference type="ARBA" id="ARBA00022448"/>
    </source>
</evidence>
<dbReference type="EMBL" id="CP038804">
    <property type="protein sequence ID" value="UTY34607.1"/>
    <property type="molecule type" value="Genomic_DNA"/>
</dbReference>
<keyword evidence="2" id="KW-0813">Transport</keyword>
<dbReference type="PIRSF" id="PIRSF006603">
    <property type="entry name" value="DinF"/>
    <property type="match status" value="1"/>
</dbReference>
<feature type="transmembrane region" description="Helical" evidence="10">
    <location>
        <begin position="211"/>
        <end position="234"/>
    </location>
</feature>
<keyword evidence="8 10" id="KW-0472">Membrane</keyword>
<dbReference type="NCBIfam" id="TIGR00797">
    <property type="entry name" value="matE"/>
    <property type="match status" value="1"/>
</dbReference>
<feature type="transmembrane region" description="Helical" evidence="10">
    <location>
        <begin position="254"/>
        <end position="271"/>
    </location>
</feature>
<organism evidence="12 13">
    <name type="scientific">Treponema putidum</name>
    <dbReference type="NCBI Taxonomy" id="221027"/>
    <lineage>
        <taxon>Bacteria</taxon>
        <taxon>Pseudomonadati</taxon>
        <taxon>Spirochaetota</taxon>
        <taxon>Spirochaetia</taxon>
        <taxon>Spirochaetales</taxon>
        <taxon>Treponemataceae</taxon>
        <taxon>Treponema</taxon>
    </lineage>
</organism>
<dbReference type="GO" id="GO:0005886">
    <property type="term" value="C:plasma membrane"/>
    <property type="evidence" value="ECO:0007669"/>
    <property type="project" value="UniProtKB-SubCell"/>
</dbReference>
<feature type="transmembrane region" description="Helical" evidence="10">
    <location>
        <begin position="303"/>
        <end position="323"/>
    </location>
</feature>
<feature type="transmembrane region" description="Helical" evidence="10">
    <location>
        <begin position="377"/>
        <end position="399"/>
    </location>
</feature>